<comment type="cofactor">
    <cofactor evidence="1">
        <name>Mg(2+)</name>
        <dbReference type="ChEBI" id="CHEBI:18420"/>
    </cofactor>
</comment>
<dbReference type="PANTHER" id="PTHR43272:SF3">
    <property type="entry name" value="LONG CHAIN ACYL-COA SYNTHETASE 4"/>
    <property type="match status" value="1"/>
</dbReference>
<dbReference type="InterPro" id="IPR042099">
    <property type="entry name" value="ANL_N_sf"/>
</dbReference>
<dbReference type="GO" id="GO:0004467">
    <property type="term" value="F:long-chain fatty acid-CoA ligase activity"/>
    <property type="evidence" value="ECO:0007669"/>
    <property type="project" value="TreeGrafter"/>
</dbReference>
<dbReference type="PANTHER" id="PTHR43272">
    <property type="entry name" value="LONG-CHAIN-FATTY-ACID--COA LIGASE"/>
    <property type="match status" value="1"/>
</dbReference>
<dbReference type="Gene3D" id="3.40.50.12780">
    <property type="entry name" value="N-terminal domain of ligase-like"/>
    <property type="match status" value="1"/>
</dbReference>
<dbReference type="AlphaFoldDB" id="A0A9D3VBL2"/>
<dbReference type="Pfam" id="PF00501">
    <property type="entry name" value="AMP-binding"/>
    <property type="match status" value="1"/>
</dbReference>
<organism evidence="4 5">
    <name type="scientific">Gossypium stocksii</name>
    <dbReference type="NCBI Taxonomy" id="47602"/>
    <lineage>
        <taxon>Eukaryota</taxon>
        <taxon>Viridiplantae</taxon>
        <taxon>Streptophyta</taxon>
        <taxon>Embryophyta</taxon>
        <taxon>Tracheophyta</taxon>
        <taxon>Spermatophyta</taxon>
        <taxon>Magnoliopsida</taxon>
        <taxon>eudicotyledons</taxon>
        <taxon>Gunneridae</taxon>
        <taxon>Pentapetalae</taxon>
        <taxon>rosids</taxon>
        <taxon>malvids</taxon>
        <taxon>Malvales</taxon>
        <taxon>Malvaceae</taxon>
        <taxon>Malvoideae</taxon>
        <taxon>Gossypium</taxon>
    </lineage>
</organism>
<sequence length="282" mass="31523">MGASKQFDLPEKAKSDICTITYTSGTAGDPKGVMISNCSIVTLIAGVKHLVESVNEGLAEKDVYLSYLPLAHIFDRVIEEFFISGGALIGFWSGDVKLLVDDIGELKSSIFFVLSKVIKDFIVISSTQVLASRSPKRKSVNYLNLIHTCNLLRSGFMGTALSPSLLLLLTPRSKHLKAGLPRMVYMVALIPSVKIPRPKEYVVEELSKIGKEKKLKGFEFIKAAHIDPVPFDMERDLLTPMYKKKRSQLLKYYQIHLRGKQNNLRMQSVINNMYKSANKPNA</sequence>
<comment type="caution">
    <text evidence="4">The sequence shown here is derived from an EMBL/GenBank/DDBJ whole genome shotgun (WGS) entry which is preliminary data.</text>
</comment>
<dbReference type="Proteomes" id="UP000828251">
    <property type="component" value="Unassembled WGS sequence"/>
</dbReference>
<evidence type="ECO:0000259" key="3">
    <source>
        <dbReference type="Pfam" id="PF00501"/>
    </source>
</evidence>
<keyword evidence="5" id="KW-1185">Reference proteome</keyword>
<evidence type="ECO:0000256" key="1">
    <source>
        <dbReference type="ARBA" id="ARBA00001946"/>
    </source>
</evidence>
<evidence type="ECO:0000313" key="4">
    <source>
        <dbReference type="EMBL" id="KAH1075203.1"/>
    </source>
</evidence>
<dbReference type="GO" id="GO:0005783">
    <property type="term" value="C:endoplasmic reticulum"/>
    <property type="evidence" value="ECO:0007669"/>
    <property type="project" value="TreeGrafter"/>
</dbReference>
<dbReference type="InterPro" id="IPR000873">
    <property type="entry name" value="AMP-dep_synth/lig_dom"/>
</dbReference>
<feature type="domain" description="AMP-dependent synthetase/ligase" evidence="3">
    <location>
        <begin position="10"/>
        <end position="165"/>
    </location>
</feature>
<reference evidence="4 5" key="1">
    <citation type="journal article" date="2021" name="Plant Biotechnol. J.">
        <title>Multi-omics assisted identification of the key and species-specific regulatory components of drought-tolerant mechanisms in Gossypium stocksii.</title>
        <authorList>
            <person name="Yu D."/>
            <person name="Ke L."/>
            <person name="Zhang D."/>
            <person name="Wu Y."/>
            <person name="Sun Y."/>
            <person name="Mei J."/>
            <person name="Sun J."/>
            <person name="Sun Y."/>
        </authorList>
    </citation>
    <scope>NUCLEOTIDE SEQUENCE [LARGE SCALE GENOMIC DNA]</scope>
    <source>
        <strain evidence="5">cv. E1</strain>
        <tissue evidence="4">Leaf</tissue>
    </source>
</reference>
<dbReference type="GO" id="GO:0016020">
    <property type="term" value="C:membrane"/>
    <property type="evidence" value="ECO:0007669"/>
    <property type="project" value="TreeGrafter"/>
</dbReference>
<gene>
    <name evidence="4" type="ORF">J1N35_027531</name>
</gene>
<comment type="pathway">
    <text evidence="2">Lipid metabolism; fatty acid metabolism.</text>
</comment>
<proteinExistence type="predicted"/>
<protein>
    <recommendedName>
        <fullName evidence="3">AMP-dependent synthetase/ligase domain-containing protein</fullName>
    </recommendedName>
</protein>
<name>A0A9D3VBL2_9ROSI</name>
<dbReference type="OrthoDB" id="437676at2759"/>
<evidence type="ECO:0000313" key="5">
    <source>
        <dbReference type="Proteomes" id="UP000828251"/>
    </source>
</evidence>
<dbReference type="EMBL" id="JAIQCV010000008">
    <property type="protein sequence ID" value="KAH1075203.1"/>
    <property type="molecule type" value="Genomic_DNA"/>
</dbReference>
<evidence type="ECO:0000256" key="2">
    <source>
        <dbReference type="ARBA" id="ARBA00004872"/>
    </source>
</evidence>
<accession>A0A9D3VBL2</accession>
<dbReference type="SUPFAM" id="SSF56801">
    <property type="entry name" value="Acetyl-CoA synthetase-like"/>
    <property type="match status" value="1"/>
</dbReference>